<dbReference type="FunFam" id="3.30.1370.100:FF:000001">
    <property type="entry name" value="Mismatch repair endonuclease pms1, putative"/>
    <property type="match status" value="1"/>
</dbReference>
<dbReference type="Gene3D" id="3.30.230.10">
    <property type="match status" value="1"/>
</dbReference>
<dbReference type="FunFam" id="3.30.565.10:FF:000017">
    <property type="entry name" value="PMS1 homolog 1, mismatch repair system component"/>
    <property type="match status" value="1"/>
</dbReference>
<dbReference type="OrthoDB" id="10263226at2759"/>
<feature type="compositionally biased region" description="Low complexity" evidence="3">
    <location>
        <begin position="430"/>
        <end position="450"/>
    </location>
</feature>
<dbReference type="InterPro" id="IPR038973">
    <property type="entry name" value="MutL/Mlh/Pms-like"/>
</dbReference>
<evidence type="ECO:0000256" key="3">
    <source>
        <dbReference type="SAM" id="MobiDB-lite"/>
    </source>
</evidence>
<dbReference type="SMART" id="SM01340">
    <property type="entry name" value="DNA_mis_repair"/>
    <property type="match status" value="1"/>
</dbReference>
<dbReference type="GO" id="GO:0006298">
    <property type="term" value="P:mismatch repair"/>
    <property type="evidence" value="ECO:0007669"/>
    <property type="project" value="InterPro"/>
</dbReference>
<dbReference type="InterPro" id="IPR014762">
    <property type="entry name" value="DNA_mismatch_repair_CS"/>
</dbReference>
<organism evidence="6 7">
    <name type="scientific">Smittium megazygosporum</name>
    <dbReference type="NCBI Taxonomy" id="133381"/>
    <lineage>
        <taxon>Eukaryota</taxon>
        <taxon>Fungi</taxon>
        <taxon>Fungi incertae sedis</taxon>
        <taxon>Zoopagomycota</taxon>
        <taxon>Kickxellomycotina</taxon>
        <taxon>Harpellomycetes</taxon>
        <taxon>Harpellales</taxon>
        <taxon>Legeriomycetaceae</taxon>
        <taxon>Smittium</taxon>
    </lineage>
</organism>
<protein>
    <recommendedName>
        <fullName evidence="8">MutL C-terminal dimerisation domain-containing protein</fullName>
    </recommendedName>
</protein>
<dbReference type="Pfam" id="PF08676">
    <property type="entry name" value="MutL_C"/>
    <property type="match status" value="1"/>
</dbReference>
<dbReference type="InterPro" id="IPR014790">
    <property type="entry name" value="MutL_C"/>
</dbReference>
<evidence type="ECO:0000313" key="6">
    <source>
        <dbReference type="EMBL" id="PVU84494.1"/>
    </source>
</evidence>
<dbReference type="PANTHER" id="PTHR10073:SF52">
    <property type="entry name" value="MISMATCH REPAIR ENDONUCLEASE PMS2"/>
    <property type="match status" value="1"/>
</dbReference>
<evidence type="ECO:0000259" key="4">
    <source>
        <dbReference type="SMART" id="SM00853"/>
    </source>
</evidence>
<dbReference type="GO" id="GO:0005524">
    <property type="term" value="F:ATP binding"/>
    <property type="evidence" value="ECO:0007669"/>
    <property type="project" value="InterPro"/>
</dbReference>
<dbReference type="GO" id="GO:0140664">
    <property type="term" value="F:ATP-dependent DNA damage sensor activity"/>
    <property type="evidence" value="ECO:0007669"/>
    <property type="project" value="InterPro"/>
</dbReference>
<dbReference type="CDD" id="cd16926">
    <property type="entry name" value="HATPase_MutL-MLH-PMS-like"/>
    <property type="match status" value="1"/>
</dbReference>
<keyword evidence="2" id="KW-0227">DNA damage</keyword>
<evidence type="ECO:0000313" key="7">
    <source>
        <dbReference type="Proteomes" id="UP000245609"/>
    </source>
</evidence>
<evidence type="ECO:0000259" key="5">
    <source>
        <dbReference type="SMART" id="SM01340"/>
    </source>
</evidence>
<dbReference type="InterPro" id="IPR020568">
    <property type="entry name" value="Ribosomal_Su5_D2-typ_SF"/>
</dbReference>
<dbReference type="SMART" id="SM00853">
    <property type="entry name" value="MutL_C"/>
    <property type="match status" value="1"/>
</dbReference>
<dbReference type="GO" id="GO:0032389">
    <property type="term" value="C:MutLalpha complex"/>
    <property type="evidence" value="ECO:0007669"/>
    <property type="project" value="TreeGrafter"/>
</dbReference>
<sequence>MSRKLEKINSETIYKLCSGQVIIDLGTTIKELLENSLDSGATSIDIRLKNYGLNGITVTDNGSGISSEDFPYLCRKNWTSKIQSFDDLTSVTTFGFRGEALSSICSVSQVSVTTCTSDSEPKGFSLEYSQLGELTSCTPTARECGTTVKLENLFKGWPVRFQEFKKNIRRDFTNLMGLVLRCQKSSSLLDRIGSIFGNQLKEKVFEINKDLQLEDSSETKFHITGYISNPLPNSGKNSSDKQYIYLNGKPCEVPKIKKVINEVYREFNPSQHPIAVINIQLQPGSVDFNVSPDKRSVFIKYDQELADFVYESLRETFIPSKMRISVGPQIQTFASKSFSSEDQTLSINDIQGPETLNTTEKRPSSSLLSAPLNDNDFIPNASTPKKSRVEVPFESPSLQSTLSFLPVPAVSDSKSKAYPKFVDKKPDPNPITTSASPTSKTTSKNANSITKNHVKNTNISPMKKTLSLKPNFSCLNHESSVKFEFDDVKTKLLLMLEKEKEKIEKALLARDLSFESSQDDDESLLATGISNQDPESAALALSRTIKKQNFKEMEILGQFNLGFIIAKLGDDLYIIDQHASDEKFNFENLQAKSVILSQPLIMPMTLELGIADENAAFEYKDILSKNGFVIKENPNASPGYRVQLLSQPFIEKSLFTASDLKDLLSNLRENPSESVRCARARSVFASRACRKSIMIGDPLNKAQMTKIVRNLGNLEHPWNCPHGRPTLRHLTKLEDSDSSKKDAEIITNRRRPMCWSGSLFT</sequence>
<dbReference type="EMBL" id="MBFS01003926">
    <property type="protein sequence ID" value="PVU84494.1"/>
    <property type="molecule type" value="Genomic_DNA"/>
</dbReference>
<dbReference type="SUPFAM" id="SSF55874">
    <property type="entry name" value="ATPase domain of HSP90 chaperone/DNA topoisomerase II/histidine kinase"/>
    <property type="match status" value="1"/>
</dbReference>
<dbReference type="Proteomes" id="UP000245609">
    <property type="component" value="Unassembled WGS sequence"/>
</dbReference>
<proteinExistence type="inferred from homology"/>
<feature type="domain" description="MutL C-terminal dimerisation" evidence="4">
    <location>
        <begin position="555"/>
        <end position="699"/>
    </location>
</feature>
<dbReference type="PANTHER" id="PTHR10073">
    <property type="entry name" value="DNA MISMATCH REPAIR PROTEIN MLH, PMS, MUTL"/>
    <property type="match status" value="1"/>
</dbReference>
<dbReference type="PROSITE" id="PS00058">
    <property type="entry name" value="DNA_MISMATCH_REPAIR_1"/>
    <property type="match status" value="1"/>
</dbReference>
<dbReference type="STRING" id="133381.A0A2T9XWN0"/>
<dbReference type="Pfam" id="PF13589">
    <property type="entry name" value="HATPase_c_3"/>
    <property type="match status" value="1"/>
</dbReference>
<accession>A0A2T9XWN0</accession>
<dbReference type="InterPro" id="IPR042121">
    <property type="entry name" value="MutL_C_regsub"/>
</dbReference>
<dbReference type="GO" id="GO:0030983">
    <property type="term" value="F:mismatched DNA binding"/>
    <property type="evidence" value="ECO:0007669"/>
    <property type="project" value="InterPro"/>
</dbReference>
<dbReference type="AlphaFoldDB" id="A0A2T9XWN0"/>
<dbReference type="Pfam" id="PF01119">
    <property type="entry name" value="DNA_mis_repair"/>
    <property type="match status" value="1"/>
</dbReference>
<dbReference type="InterPro" id="IPR013507">
    <property type="entry name" value="DNA_mismatch_S5_2-like"/>
</dbReference>
<feature type="domain" description="DNA mismatch repair protein S5" evidence="5">
    <location>
        <begin position="192"/>
        <end position="318"/>
    </location>
</feature>
<reference evidence="6 7" key="1">
    <citation type="journal article" date="2018" name="MBio">
        <title>Comparative Genomics Reveals the Core Gene Toolbox for the Fungus-Insect Symbiosis.</title>
        <authorList>
            <person name="Wang Y."/>
            <person name="Stata M."/>
            <person name="Wang W."/>
            <person name="Stajich J.E."/>
            <person name="White M.M."/>
            <person name="Moncalvo J.M."/>
        </authorList>
    </citation>
    <scope>NUCLEOTIDE SEQUENCE [LARGE SCALE GENOMIC DNA]</scope>
    <source>
        <strain evidence="6 7">SC-DP-2</strain>
    </source>
</reference>
<dbReference type="InterPro" id="IPR042120">
    <property type="entry name" value="MutL_C_dimsub"/>
</dbReference>
<evidence type="ECO:0000256" key="1">
    <source>
        <dbReference type="ARBA" id="ARBA00006082"/>
    </source>
</evidence>
<dbReference type="SUPFAM" id="SSF54211">
    <property type="entry name" value="Ribosomal protein S5 domain 2-like"/>
    <property type="match status" value="1"/>
</dbReference>
<feature type="region of interest" description="Disordered" evidence="3">
    <location>
        <begin position="418"/>
        <end position="452"/>
    </location>
</feature>
<dbReference type="InterPro" id="IPR014721">
    <property type="entry name" value="Ribsml_uS5_D2-typ_fold_subgr"/>
</dbReference>
<evidence type="ECO:0000256" key="2">
    <source>
        <dbReference type="ARBA" id="ARBA00022763"/>
    </source>
</evidence>
<dbReference type="CDD" id="cd03484">
    <property type="entry name" value="MutL_Trans_hPMS_2_like"/>
    <property type="match status" value="1"/>
</dbReference>
<dbReference type="GO" id="GO:0016887">
    <property type="term" value="F:ATP hydrolysis activity"/>
    <property type="evidence" value="ECO:0007669"/>
    <property type="project" value="InterPro"/>
</dbReference>
<dbReference type="InterPro" id="IPR037198">
    <property type="entry name" value="MutL_C_sf"/>
</dbReference>
<dbReference type="InterPro" id="IPR036890">
    <property type="entry name" value="HATPase_C_sf"/>
</dbReference>
<dbReference type="Gene3D" id="3.30.1370.100">
    <property type="entry name" value="MutL, C-terminal domain, regulatory subdomain"/>
    <property type="match status" value="1"/>
</dbReference>
<feature type="region of interest" description="Disordered" evidence="3">
    <location>
        <begin position="344"/>
        <end position="392"/>
    </location>
</feature>
<dbReference type="Gene3D" id="3.30.1540.20">
    <property type="entry name" value="MutL, C-terminal domain, dimerisation subdomain"/>
    <property type="match status" value="1"/>
</dbReference>
<dbReference type="Gene3D" id="3.30.565.10">
    <property type="entry name" value="Histidine kinase-like ATPase, C-terminal domain"/>
    <property type="match status" value="1"/>
</dbReference>
<evidence type="ECO:0008006" key="8">
    <source>
        <dbReference type="Google" id="ProtNLM"/>
    </source>
</evidence>
<gene>
    <name evidence="6" type="ORF">BB560_007339</name>
</gene>
<comment type="similarity">
    <text evidence="1">Belongs to the DNA mismatch repair MutL/HexB family.</text>
</comment>
<comment type="caution">
    <text evidence="6">The sequence shown here is derived from an EMBL/GenBank/DDBJ whole genome shotgun (WGS) entry which is preliminary data.</text>
</comment>
<feature type="compositionally biased region" description="Polar residues" evidence="3">
    <location>
        <begin position="344"/>
        <end position="368"/>
    </location>
</feature>
<dbReference type="SUPFAM" id="SSF118116">
    <property type="entry name" value="DNA mismatch repair protein MutL"/>
    <property type="match status" value="1"/>
</dbReference>
<name>A0A2T9XWN0_9FUNG</name>
<keyword evidence="7" id="KW-1185">Reference proteome</keyword>